<dbReference type="InterPro" id="IPR010129">
    <property type="entry name" value="T1SS_HlyD"/>
</dbReference>
<dbReference type="InterPro" id="IPR058982">
    <property type="entry name" value="Beta-barrel_AprE"/>
</dbReference>
<dbReference type="Proteomes" id="UP000246352">
    <property type="component" value="Unassembled WGS sequence"/>
</dbReference>
<comment type="caution">
    <text evidence="13">The sequence shown here is derived from an EMBL/GenBank/DDBJ whole genome shotgun (WGS) entry which is preliminary data.</text>
</comment>
<comment type="similarity">
    <text evidence="2 9">Belongs to the membrane fusion protein (MFP) (TC 8.A.1) family.</text>
</comment>
<dbReference type="InterPro" id="IPR058625">
    <property type="entry name" value="MdtA-like_BSH"/>
</dbReference>
<evidence type="ECO:0000256" key="7">
    <source>
        <dbReference type="ARBA" id="ARBA00022989"/>
    </source>
</evidence>
<dbReference type="PRINTS" id="PR01490">
    <property type="entry name" value="RTXTOXIND"/>
</dbReference>
<dbReference type="OrthoDB" id="9810980at2"/>
<organism evidence="13 14">
    <name type="scientific">Hoeflea marina</name>
    <dbReference type="NCBI Taxonomy" id="274592"/>
    <lineage>
        <taxon>Bacteria</taxon>
        <taxon>Pseudomonadati</taxon>
        <taxon>Pseudomonadota</taxon>
        <taxon>Alphaproteobacteria</taxon>
        <taxon>Hyphomicrobiales</taxon>
        <taxon>Rhizobiaceae</taxon>
        <taxon>Hoeflea</taxon>
    </lineage>
</organism>
<evidence type="ECO:0000256" key="4">
    <source>
        <dbReference type="ARBA" id="ARBA00022475"/>
    </source>
</evidence>
<evidence type="ECO:0000259" key="12">
    <source>
        <dbReference type="Pfam" id="PF26002"/>
    </source>
</evidence>
<evidence type="ECO:0000256" key="3">
    <source>
        <dbReference type="ARBA" id="ARBA00022448"/>
    </source>
</evidence>
<evidence type="ECO:0000256" key="1">
    <source>
        <dbReference type="ARBA" id="ARBA00004377"/>
    </source>
</evidence>
<keyword evidence="5 9" id="KW-0997">Cell inner membrane</keyword>
<keyword evidence="8" id="KW-0472">Membrane</keyword>
<dbReference type="Pfam" id="PF25917">
    <property type="entry name" value="BSH_RND"/>
    <property type="match status" value="1"/>
</dbReference>
<dbReference type="EMBL" id="QGTR01000001">
    <property type="protein sequence ID" value="PWW03696.1"/>
    <property type="molecule type" value="Genomic_DNA"/>
</dbReference>
<proteinExistence type="inferred from homology"/>
<keyword evidence="7" id="KW-1133">Transmembrane helix</keyword>
<dbReference type="Gene3D" id="2.40.50.100">
    <property type="match status" value="1"/>
</dbReference>
<dbReference type="PANTHER" id="PTHR30386">
    <property type="entry name" value="MEMBRANE FUSION SUBUNIT OF EMRAB-TOLC MULTIDRUG EFFLUX PUMP"/>
    <property type="match status" value="1"/>
</dbReference>
<evidence type="ECO:0000256" key="10">
    <source>
        <dbReference type="SAM" id="Coils"/>
    </source>
</evidence>
<evidence type="ECO:0000256" key="5">
    <source>
        <dbReference type="ARBA" id="ARBA00022519"/>
    </source>
</evidence>
<dbReference type="Gene3D" id="2.40.30.170">
    <property type="match status" value="1"/>
</dbReference>
<evidence type="ECO:0000259" key="11">
    <source>
        <dbReference type="Pfam" id="PF25917"/>
    </source>
</evidence>
<name>A0A317PTZ2_9HYPH</name>
<keyword evidence="6" id="KW-0812">Transmembrane</keyword>
<dbReference type="GO" id="GO:0005886">
    <property type="term" value="C:plasma membrane"/>
    <property type="evidence" value="ECO:0007669"/>
    <property type="project" value="UniProtKB-SubCell"/>
</dbReference>
<evidence type="ECO:0000313" key="14">
    <source>
        <dbReference type="Proteomes" id="UP000246352"/>
    </source>
</evidence>
<reference evidence="13 14" key="1">
    <citation type="submission" date="2018-05" db="EMBL/GenBank/DDBJ databases">
        <title>Genomic Encyclopedia of Type Strains, Phase IV (KMG-IV): sequencing the most valuable type-strain genomes for metagenomic binning, comparative biology and taxonomic classification.</title>
        <authorList>
            <person name="Goeker M."/>
        </authorList>
    </citation>
    <scope>NUCLEOTIDE SEQUENCE [LARGE SCALE GENOMIC DNA]</scope>
    <source>
        <strain evidence="13 14">DSM 16791</strain>
    </source>
</reference>
<feature type="domain" description="AprE-like beta-barrel" evidence="12">
    <location>
        <begin position="302"/>
        <end position="391"/>
    </location>
</feature>
<dbReference type="NCBIfam" id="TIGR01843">
    <property type="entry name" value="type_I_hlyD"/>
    <property type="match status" value="1"/>
</dbReference>
<dbReference type="InterPro" id="IPR050739">
    <property type="entry name" value="MFP"/>
</dbReference>
<keyword evidence="10" id="KW-0175">Coiled coil</keyword>
<dbReference type="InterPro" id="IPR006144">
    <property type="entry name" value="Secretion_HlyD_CS"/>
</dbReference>
<dbReference type="AlphaFoldDB" id="A0A317PTZ2"/>
<keyword evidence="4 9" id="KW-1003">Cell membrane</keyword>
<keyword evidence="14" id="KW-1185">Reference proteome</keyword>
<dbReference type="PROSITE" id="PS00543">
    <property type="entry name" value="HLYD_FAMILY"/>
    <property type="match status" value="1"/>
</dbReference>
<gene>
    <name evidence="13" type="ORF">DFR52_101382</name>
</gene>
<protein>
    <recommendedName>
        <fullName evidence="9">Membrane fusion protein (MFP) family protein</fullName>
    </recommendedName>
</protein>
<evidence type="ECO:0000256" key="2">
    <source>
        <dbReference type="ARBA" id="ARBA00009477"/>
    </source>
</evidence>
<evidence type="ECO:0000313" key="13">
    <source>
        <dbReference type="EMBL" id="PWW03696.1"/>
    </source>
</evidence>
<dbReference type="Pfam" id="PF26002">
    <property type="entry name" value="Beta-barrel_AprE"/>
    <property type="match status" value="1"/>
</dbReference>
<evidence type="ECO:0000256" key="6">
    <source>
        <dbReference type="ARBA" id="ARBA00022692"/>
    </source>
</evidence>
<sequence length="414" mass="45460">MAITIITMFAAALAWAMIGKIDVVAIAVGRVDPVGGTKVVQALEIGNVVAIHVVNGQHVTAGQLLVELDATDSEVDIDQLQRQRDDSRLELIRMKAFVEAVAGRPFDFQPVVSGGARLLVDIHRSRLGADVAFYRSQLEALNAEIARRSSEIATDRAEIAKLEELRPLVDEREATTRILMAQGHTSKSTWQQIKAQVIEIKHALILQQLQVTAAEGNLRAATRQLAGLSAQTLQKAYTDLSEAQRRLDQTDLALRKALKREEVTKLAAPVSGTVYGINVNTIGGVVRPAEPLLRIVPDGARLEVKAQILNRDKGVIYSGQTAEIKFDAFDFTRYGTILGEVTSISEDAVEKEGLGLVYDTVIALRKSGFRVDGKQVSIAPGMMARVEIKIGRRRIIDYLLSPLNRYQDEAIRER</sequence>
<dbReference type="PANTHER" id="PTHR30386:SF27">
    <property type="entry name" value="MEMBRANE FUSION PROTEIN (MFP) FAMILY PROTEIN"/>
    <property type="match status" value="1"/>
</dbReference>
<feature type="domain" description="Multidrug resistance protein MdtA-like barrel-sandwich hybrid" evidence="11">
    <location>
        <begin position="46"/>
        <end position="290"/>
    </location>
</feature>
<keyword evidence="3 9" id="KW-0813">Transport</keyword>
<dbReference type="GO" id="GO:0009306">
    <property type="term" value="P:protein secretion"/>
    <property type="evidence" value="ECO:0007669"/>
    <property type="project" value="InterPro"/>
</dbReference>
<feature type="coiled-coil region" evidence="10">
    <location>
        <begin position="211"/>
        <end position="260"/>
    </location>
</feature>
<evidence type="ECO:0000256" key="9">
    <source>
        <dbReference type="RuleBase" id="RU365093"/>
    </source>
</evidence>
<accession>A0A317PTZ2</accession>
<evidence type="ECO:0000256" key="8">
    <source>
        <dbReference type="ARBA" id="ARBA00023136"/>
    </source>
</evidence>
<comment type="subcellular location">
    <subcellularLocation>
        <location evidence="1 9">Cell inner membrane</location>
        <topology evidence="1 9">Single-pass membrane protein</topology>
    </subcellularLocation>
</comment>